<organism evidence="2 3">
    <name type="scientific">Folsomia candida</name>
    <name type="common">Springtail</name>
    <dbReference type="NCBI Taxonomy" id="158441"/>
    <lineage>
        <taxon>Eukaryota</taxon>
        <taxon>Metazoa</taxon>
        <taxon>Ecdysozoa</taxon>
        <taxon>Arthropoda</taxon>
        <taxon>Hexapoda</taxon>
        <taxon>Collembola</taxon>
        <taxon>Entomobryomorpha</taxon>
        <taxon>Isotomoidea</taxon>
        <taxon>Isotomidae</taxon>
        <taxon>Proisotominae</taxon>
        <taxon>Folsomia</taxon>
    </lineage>
</organism>
<name>A0A226E8U7_FOLCA</name>
<evidence type="ECO:0000256" key="1">
    <source>
        <dbReference type="SAM" id="Phobius"/>
    </source>
</evidence>
<dbReference type="AlphaFoldDB" id="A0A226E8U7"/>
<keyword evidence="1" id="KW-1133">Transmembrane helix</keyword>
<dbReference type="EMBL" id="LNIX01000005">
    <property type="protein sequence ID" value="OXA53919.1"/>
    <property type="molecule type" value="Genomic_DNA"/>
</dbReference>
<dbReference type="Proteomes" id="UP000198287">
    <property type="component" value="Unassembled WGS sequence"/>
</dbReference>
<reference evidence="2 3" key="1">
    <citation type="submission" date="2015-12" db="EMBL/GenBank/DDBJ databases">
        <title>The genome of Folsomia candida.</title>
        <authorList>
            <person name="Faddeeva A."/>
            <person name="Derks M.F."/>
            <person name="Anvar Y."/>
            <person name="Smit S."/>
            <person name="Van Straalen N."/>
            <person name="Roelofs D."/>
        </authorList>
    </citation>
    <scope>NUCLEOTIDE SEQUENCE [LARGE SCALE GENOMIC DNA]</scope>
    <source>
        <strain evidence="2 3">VU population</strain>
        <tissue evidence="2">Whole body</tissue>
    </source>
</reference>
<comment type="caution">
    <text evidence="2">The sequence shown here is derived from an EMBL/GenBank/DDBJ whole genome shotgun (WGS) entry which is preliminary data.</text>
</comment>
<gene>
    <name evidence="2" type="ORF">Fcan01_10886</name>
</gene>
<keyword evidence="3" id="KW-1185">Reference proteome</keyword>
<dbReference type="Pfam" id="PF09612">
    <property type="entry name" value="HtrL_YibB"/>
    <property type="match status" value="1"/>
</dbReference>
<accession>A0A226E8U7</accession>
<protein>
    <submittedName>
        <fullName evidence="2">Protein HtrL</fullName>
    </submittedName>
</protein>
<dbReference type="OrthoDB" id="411632at2759"/>
<keyword evidence="1" id="KW-0472">Membrane</keyword>
<proteinExistence type="predicted"/>
<evidence type="ECO:0000313" key="2">
    <source>
        <dbReference type="EMBL" id="OXA53919.1"/>
    </source>
</evidence>
<feature type="transmembrane region" description="Helical" evidence="1">
    <location>
        <begin position="35"/>
        <end position="53"/>
    </location>
</feature>
<keyword evidence="1" id="KW-0812">Transmembrane</keyword>
<dbReference type="InterPro" id="IPR011735">
    <property type="entry name" value="WlaTC/HtrL_glycosyltransf"/>
</dbReference>
<dbReference type="OMA" id="WRARETT"/>
<evidence type="ECO:0000313" key="3">
    <source>
        <dbReference type="Proteomes" id="UP000198287"/>
    </source>
</evidence>
<sequence>MYKKQNRKQSTLGWNKSRLISLIINRKQRMCGLRFGILASALLVFLTYMYLYYTNIYPHEWRPEIRELDQENKLHVRCDPLDKSKQCVTIVTAFFSAGKSKHSLDEYKSWMKNFFDQVESPVVVFTQPSMRETMEKMRVGKPIHFLIYDEIWDLPWLNEPHFLYKDYHEINKLDPERAYHSPELYANWNSKPWMLKTVTEINPFNSTYFYWMDIGSVRNPKTKLNKFLNVDRAIEVFGRNERSENYHKLNVFSVANLDDLNLFRDAKTLEEMPNTSFLIGGFFGGTIYSIYWFNDTFYKLHNDWLSDGIFVGKDQVLYNWIAIRNPQRYRVVCSCEQVPWTCDDIWFYFQAWYSGKSSACSTASVKNMVEFLFRLR</sequence>